<dbReference type="Proteomes" id="UP000077628">
    <property type="component" value="Unassembled WGS sequence"/>
</dbReference>
<gene>
    <name evidence="1" type="ORF">A1355_13270</name>
</gene>
<dbReference type="Gene3D" id="2.30.110.10">
    <property type="entry name" value="Electron Transport, Fmn-binding Protein, Chain A"/>
    <property type="match status" value="1"/>
</dbReference>
<dbReference type="OrthoDB" id="9794948at2"/>
<dbReference type="RefSeq" id="WP_064031192.1">
    <property type="nucleotide sequence ID" value="NZ_LUUK01000208.1"/>
</dbReference>
<comment type="caution">
    <text evidence="1">The sequence shown here is derived from an EMBL/GenBank/DDBJ whole genome shotgun (WGS) entry which is preliminary data.</text>
</comment>
<dbReference type="Pfam" id="PF04299">
    <property type="entry name" value="FMN_bind_2"/>
    <property type="match status" value="1"/>
</dbReference>
<dbReference type="InterPro" id="IPR007396">
    <property type="entry name" value="TR_PAI2-type"/>
</dbReference>
<dbReference type="AlphaFoldDB" id="A0A177N6T5"/>
<organism evidence="1 2">
    <name type="scientific">Methylomonas koyamae</name>
    <dbReference type="NCBI Taxonomy" id="702114"/>
    <lineage>
        <taxon>Bacteria</taxon>
        <taxon>Pseudomonadati</taxon>
        <taxon>Pseudomonadota</taxon>
        <taxon>Gammaproteobacteria</taxon>
        <taxon>Methylococcales</taxon>
        <taxon>Methylococcaceae</taxon>
        <taxon>Methylomonas</taxon>
    </lineage>
</organism>
<dbReference type="PANTHER" id="PTHR35802:SF1">
    <property type="entry name" value="PROTEASE SYNTHASE AND SPORULATION PROTEIN PAI 2"/>
    <property type="match status" value="1"/>
</dbReference>
<evidence type="ECO:0000313" key="1">
    <source>
        <dbReference type="EMBL" id="OAI13565.1"/>
    </source>
</evidence>
<sequence>MYSPEQFAEPRIEVMQDLIRQYPLATLVTLAGDGLNANHIPLHLCGDGSAYGCLRGHVARANPLWRADESSAELLAIFQTPNAYISPSWYASKRETGRAVPTWNYAAVHAYGRLQAVDDPVWIRDQIVAMTAAQEAAFAEPWAVADAPADFTERLLTQIVGIEIRITRLLGKWKVSQNQPAANRSSVIAGLRETGHDDMADLVAERSESAARNPPET</sequence>
<dbReference type="InterPro" id="IPR012349">
    <property type="entry name" value="Split_barrel_FMN-bd"/>
</dbReference>
<dbReference type="PIRSF" id="PIRSF010372">
    <property type="entry name" value="PaiB"/>
    <property type="match status" value="1"/>
</dbReference>
<protein>
    <submittedName>
        <fullName evidence="1">Transcriptional regulator</fullName>
    </submittedName>
</protein>
<keyword evidence="2" id="KW-1185">Reference proteome</keyword>
<reference evidence="2" key="1">
    <citation type="submission" date="2016-03" db="EMBL/GenBank/DDBJ databases">
        <authorList>
            <person name="Heylen K."/>
            <person name="De Vos P."/>
            <person name="Vekeman B."/>
        </authorList>
    </citation>
    <scope>NUCLEOTIDE SEQUENCE [LARGE SCALE GENOMIC DNA]</scope>
    <source>
        <strain evidence="2">R-45383</strain>
    </source>
</reference>
<proteinExistence type="predicted"/>
<name>A0A177N6T5_9GAMM</name>
<dbReference type="SUPFAM" id="SSF50475">
    <property type="entry name" value="FMN-binding split barrel"/>
    <property type="match status" value="1"/>
</dbReference>
<dbReference type="EMBL" id="LUUK01000208">
    <property type="protein sequence ID" value="OAI13565.1"/>
    <property type="molecule type" value="Genomic_DNA"/>
</dbReference>
<accession>A0A177N6T5</accession>
<evidence type="ECO:0000313" key="2">
    <source>
        <dbReference type="Proteomes" id="UP000077628"/>
    </source>
</evidence>
<dbReference type="PANTHER" id="PTHR35802">
    <property type="entry name" value="PROTEASE SYNTHASE AND SPORULATION PROTEIN PAI 2"/>
    <property type="match status" value="1"/>
</dbReference>